<dbReference type="Pfam" id="PF00440">
    <property type="entry name" value="TetR_N"/>
    <property type="match status" value="1"/>
</dbReference>
<dbReference type="InterPro" id="IPR039532">
    <property type="entry name" value="TetR_C_Firmicutes"/>
</dbReference>
<sequence>MAGTIDNRRSQYTKQVIQQTFFDLLKEKDLNKITVKEIAEKADINRGTFYRYYTDVLDLYNKIQTSYIQTVKQEFSESDLNLEKSLTTLLNFVKKDEGLQILVLKSSQSDKFTEQVLLSIKNLSLQNFALNFPQASPFELELSFAFFTSGAISLIKYWLEEDSDYPIEKIVQLLIQLTQTAHFTNHS</sequence>
<evidence type="ECO:0000256" key="2">
    <source>
        <dbReference type="PROSITE-ProRule" id="PRU00335"/>
    </source>
</evidence>
<protein>
    <submittedName>
        <fullName evidence="4">TetR family transcriptional regulator</fullName>
    </submittedName>
</protein>
<evidence type="ECO:0000313" key="4">
    <source>
        <dbReference type="EMBL" id="OUQ08337.1"/>
    </source>
</evidence>
<dbReference type="PROSITE" id="PS50977">
    <property type="entry name" value="HTH_TETR_2"/>
    <property type="match status" value="1"/>
</dbReference>
<dbReference type="Pfam" id="PF14278">
    <property type="entry name" value="TetR_C_8"/>
    <property type="match status" value="1"/>
</dbReference>
<dbReference type="Proteomes" id="UP000196074">
    <property type="component" value="Unassembled WGS sequence"/>
</dbReference>
<keyword evidence="1 2" id="KW-0238">DNA-binding</keyword>
<reference evidence="5" key="1">
    <citation type="submission" date="2017-04" db="EMBL/GenBank/DDBJ databases">
        <title>Function of individual gut microbiota members based on whole genome sequencing of pure cultures obtained from chicken caecum.</title>
        <authorList>
            <person name="Medvecky M."/>
            <person name="Cejkova D."/>
            <person name="Polansky O."/>
            <person name="Karasova D."/>
            <person name="Kubasova T."/>
            <person name="Cizek A."/>
            <person name="Rychlik I."/>
        </authorList>
    </citation>
    <scope>NUCLEOTIDE SEQUENCE [LARGE SCALE GENOMIC DNA]</scope>
    <source>
        <strain evidence="5">An144</strain>
    </source>
</reference>
<dbReference type="EMBL" id="NFLC01000033">
    <property type="protein sequence ID" value="OUQ08337.1"/>
    <property type="molecule type" value="Genomic_DNA"/>
</dbReference>
<dbReference type="PANTHER" id="PTHR43479">
    <property type="entry name" value="ACREF/ENVCD OPERON REPRESSOR-RELATED"/>
    <property type="match status" value="1"/>
</dbReference>
<dbReference type="RefSeq" id="WP_087216107.1">
    <property type="nucleotide sequence ID" value="NZ_CP010059.1"/>
</dbReference>
<name>A0A1Y4QSV4_9ENTE</name>
<dbReference type="PANTHER" id="PTHR43479:SF7">
    <property type="entry name" value="TETR-FAMILY TRANSCRIPTIONAL REGULATOR"/>
    <property type="match status" value="1"/>
</dbReference>
<accession>A0A1Y4QSV4</accession>
<proteinExistence type="predicted"/>
<dbReference type="InterPro" id="IPR050624">
    <property type="entry name" value="HTH-type_Tx_Regulator"/>
</dbReference>
<organism evidence="4 5">
    <name type="scientific">Enterococcus cecorum</name>
    <dbReference type="NCBI Taxonomy" id="44008"/>
    <lineage>
        <taxon>Bacteria</taxon>
        <taxon>Bacillati</taxon>
        <taxon>Bacillota</taxon>
        <taxon>Bacilli</taxon>
        <taxon>Lactobacillales</taxon>
        <taxon>Enterococcaceae</taxon>
        <taxon>Enterococcus</taxon>
    </lineage>
</organism>
<evidence type="ECO:0000313" key="5">
    <source>
        <dbReference type="Proteomes" id="UP000196074"/>
    </source>
</evidence>
<gene>
    <name evidence="4" type="ORF">B5E88_11325</name>
</gene>
<dbReference type="InterPro" id="IPR001647">
    <property type="entry name" value="HTH_TetR"/>
</dbReference>
<dbReference type="InterPro" id="IPR009057">
    <property type="entry name" value="Homeodomain-like_sf"/>
</dbReference>
<dbReference type="Gene3D" id="1.10.357.10">
    <property type="entry name" value="Tetracycline Repressor, domain 2"/>
    <property type="match status" value="1"/>
</dbReference>
<dbReference type="AlphaFoldDB" id="A0A1Y4QSV4"/>
<evidence type="ECO:0000256" key="1">
    <source>
        <dbReference type="ARBA" id="ARBA00023125"/>
    </source>
</evidence>
<dbReference type="SUPFAM" id="SSF46689">
    <property type="entry name" value="Homeodomain-like"/>
    <property type="match status" value="1"/>
</dbReference>
<evidence type="ECO:0000259" key="3">
    <source>
        <dbReference type="PROSITE" id="PS50977"/>
    </source>
</evidence>
<feature type="domain" description="HTH tetR-type" evidence="3">
    <location>
        <begin position="11"/>
        <end position="71"/>
    </location>
</feature>
<comment type="caution">
    <text evidence="4">The sequence shown here is derived from an EMBL/GenBank/DDBJ whole genome shotgun (WGS) entry which is preliminary data.</text>
</comment>
<feature type="DNA-binding region" description="H-T-H motif" evidence="2">
    <location>
        <begin position="34"/>
        <end position="53"/>
    </location>
</feature>
<dbReference type="GO" id="GO:0003677">
    <property type="term" value="F:DNA binding"/>
    <property type="evidence" value="ECO:0007669"/>
    <property type="project" value="UniProtKB-UniRule"/>
</dbReference>